<evidence type="ECO:0000313" key="3">
    <source>
        <dbReference type="Proteomes" id="UP001147782"/>
    </source>
</evidence>
<name>A0A9W9RQA7_9EURO</name>
<reference evidence="2" key="1">
    <citation type="submission" date="2022-11" db="EMBL/GenBank/DDBJ databases">
        <authorList>
            <person name="Petersen C."/>
        </authorList>
    </citation>
    <scope>NUCLEOTIDE SEQUENCE</scope>
    <source>
        <strain evidence="2">IBT 29864</strain>
    </source>
</reference>
<feature type="region of interest" description="Disordered" evidence="1">
    <location>
        <begin position="57"/>
        <end position="80"/>
    </location>
</feature>
<dbReference type="EMBL" id="JAPZBS010000008">
    <property type="protein sequence ID" value="KAJ5364176.1"/>
    <property type="molecule type" value="Genomic_DNA"/>
</dbReference>
<dbReference type="Proteomes" id="UP001147782">
    <property type="component" value="Unassembled WGS sequence"/>
</dbReference>
<accession>A0A9W9RQA7</accession>
<dbReference type="RefSeq" id="XP_056551802.1">
    <property type="nucleotide sequence ID" value="XM_056702802.1"/>
</dbReference>
<evidence type="ECO:0000256" key="1">
    <source>
        <dbReference type="SAM" id="MobiDB-lite"/>
    </source>
</evidence>
<comment type="caution">
    <text evidence="2">The sequence shown here is derived from an EMBL/GenBank/DDBJ whole genome shotgun (WGS) entry which is preliminary data.</text>
</comment>
<dbReference type="GeneID" id="81441981"/>
<reference evidence="2" key="2">
    <citation type="journal article" date="2023" name="IMA Fungus">
        <title>Comparative genomic study of the Penicillium genus elucidates a diverse pangenome and 15 lateral gene transfer events.</title>
        <authorList>
            <person name="Petersen C."/>
            <person name="Sorensen T."/>
            <person name="Nielsen M.R."/>
            <person name="Sondergaard T.E."/>
            <person name="Sorensen J.L."/>
            <person name="Fitzpatrick D.A."/>
            <person name="Frisvad J.C."/>
            <person name="Nielsen K.L."/>
        </authorList>
    </citation>
    <scope>NUCLEOTIDE SEQUENCE</scope>
    <source>
        <strain evidence="2">IBT 29864</strain>
    </source>
</reference>
<dbReference type="AlphaFoldDB" id="A0A9W9RQA7"/>
<sequence>MYNLSTGRSGRRQFWEERFVDEGAVDPEFANEQEAYDYYEEALYNDDEAIYSDPEAYLADQDEDNPEFESVAQLDTRAAM</sequence>
<organism evidence="2 3">
    <name type="scientific">Penicillium cataractarum</name>
    <dbReference type="NCBI Taxonomy" id="2100454"/>
    <lineage>
        <taxon>Eukaryota</taxon>
        <taxon>Fungi</taxon>
        <taxon>Dikarya</taxon>
        <taxon>Ascomycota</taxon>
        <taxon>Pezizomycotina</taxon>
        <taxon>Eurotiomycetes</taxon>
        <taxon>Eurotiomycetidae</taxon>
        <taxon>Eurotiales</taxon>
        <taxon>Aspergillaceae</taxon>
        <taxon>Penicillium</taxon>
    </lineage>
</organism>
<gene>
    <name evidence="2" type="ORF">N7496_009889</name>
</gene>
<evidence type="ECO:0000313" key="2">
    <source>
        <dbReference type="EMBL" id="KAJ5364176.1"/>
    </source>
</evidence>
<proteinExistence type="predicted"/>
<protein>
    <submittedName>
        <fullName evidence="2">Uncharacterized protein</fullName>
    </submittedName>
</protein>
<keyword evidence="3" id="KW-1185">Reference proteome</keyword>